<evidence type="ECO:0000256" key="2">
    <source>
        <dbReference type="ARBA" id="ARBA00004442"/>
    </source>
</evidence>
<name>L2FAX4_9GAMM</name>
<dbReference type="eggNOG" id="COG0457">
    <property type="taxonomic scope" value="Bacteria"/>
</dbReference>
<dbReference type="STRING" id="1230338.MOMA_04235"/>
<keyword evidence="10" id="KW-1185">Reference proteome</keyword>
<evidence type="ECO:0000256" key="5">
    <source>
        <dbReference type="ARBA" id="ARBA00022729"/>
    </source>
</evidence>
<evidence type="ECO:0000256" key="1">
    <source>
        <dbReference type="ARBA" id="ARBA00004241"/>
    </source>
</evidence>
<feature type="domain" description="Trimeric autotransporter adhesin YadA-like C-terminal membrane anchor" evidence="8">
    <location>
        <begin position="244"/>
        <end position="305"/>
    </location>
</feature>
<comment type="caution">
    <text evidence="9">The sequence shown here is derived from an EMBL/GenBank/DDBJ whole genome shotgun (WGS) entry which is preliminary data.</text>
</comment>
<organism evidence="9 10">
    <name type="scientific">Moraxella macacae 0408225</name>
    <dbReference type="NCBI Taxonomy" id="1230338"/>
    <lineage>
        <taxon>Bacteria</taxon>
        <taxon>Pseudomonadati</taxon>
        <taxon>Pseudomonadota</taxon>
        <taxon>Gammaproteobacteria</taxon>
        <taxon>Moraxellales</taxon>
        <taxon>Moraxellaceae</taxon>
        <taxon>Moraxella</taxon>
    </lineage>
</organism>
<dbReference type="InterPro" id="IPR045584">
    <property type="entry name" value="Pilin-like"/>
</dbReference>
<dbReference type="GO" id="GO:0009986">
    <property type="term" value="C:cell surface"/>
    <property type="evidence" value="ECO:0007669"/>
    <property type="project" value="UniProtKB-SubCell"/>
</dbReference>
<comment type="subcellular location">
    <subcellularLocation>
        <location evidence="2">Cell outer membrane</location>
    </subcellularLocation>
    <subcellularLocation>
        <location evidence="1">Cell surface</location>
    </subcellularLocation>
</comment>
<evidence type="ECO:0000313" key="10">
    <source>
        <dbReference type="Proteomes" id="UP000023795"/>
    </source>
</evidence>
<sequence length="305" mass="33129">MSNLADLWIIQQVDKRFNTANGEIKKVADKAADQDKKDKEVRAAVKKSIEFINAHEDRLNVHETNILGVVDRQNATESKLATAFQITQREFDKANANIKTNNDSVKNLKKSIDSTNDGLKKVGNVVAQNKKDIERAVELVDKKQKATDAHIKAEFDKTNAKVQANKTKTEANETALKTNKTAIDKNTAGVAANKAAIDKLVLDNPTQQIGQLNSRVDALDTRVNAFETQLNQSMATQAALSGLFQPYNVGKFNLSAAYGAYGNQGAVALGAGYRATEKLAIKGGAAVTSGKKSKATYNIAVNYEF</sequence>
<evidence type="ECO:0000256" key="7">
    <source>
        <dbReference type="ARBA" id="ARBA00023237"/>
    </source>
</evidence>
<dbReference type="PATRIC" id="fig|1230338.3.peg.918"/>
<dbReference type="Gene3D" id="1.10.287.1490">
    <property type="match status" value="1"/>
</dbReference>
<dbReference type="AlphaFoldDB" id="L2FAX4"/>
<gene>
    <name evidence="9" type="ORF">MOMA_04235</name>
</gene>
<evidence type="ECO:0000256" key="6">
    <source>
        <dbReference type="ARBA" id="ARBA00023136"/>
    </source>
</evidence>
<dbReference type="InterPro" id="IPR005594">
    <property type="entry name" value="YadA_C"/>
</dbReference>
<keyword evidence="7" id="KW-0998">Cell outer membrane</keyword>
<reference evidence="9 10" key="1">
    <citation type="journal article" date="2013" name="Genome Announc.">
        <title>Genome Sequence of Moraxella macacae 0408225, a Novel Bacterial Species Isolated from a Cynomolgus Macaque with Epistaxis.</title>
        <authorList>
            <person name="Ladner J.T."/>
            <person name="Whitehouse C.A."/>
            <person name="Koroleva G.I."/>
            <person name="Palacios G.F."/>
        </authorList>
    </citation>
    <scope>NUCLEOTIDE SEQUENCE [LARGE SCALE GENOMIC DNA]</scope>
    <source>
        <strain evidence="9 10">0408225</strain>
    </source>
</reference>
<evidence type="ECO:0000313" key="9">
    <source>
        <dbReference type="EMBL" id="ELA09583.1"/>
    </source>
</evidence>
<dbReference type="Pfam" id="PF03895">
    <property type="entry name" value="YadA_anchor"/>
    <property type="match status" value="1"/>
</dbReference>
<accession>L2FAX4</accession>
<protein>
    <submittedName>
        <fullName evidence="9">Surface protein A2H UspA2H</fullName>
    </submittedName>
</protein>
<dbReference type="EMBL" id="ANIN01000001">
    <property type="protein sequence ID" value="ELA09583.1"/>
    <property type="molecule type" value="Genomic_DNA"/>
</dbReference>
<keyword evidence="4" id="KW-0812">Transmembrane</keyword>
<keyword evidence="3" id="KW-1134">Transmembrane beta strand</keyword>
<dbReference type="Proteomes" id="UP000023795">
    <property type="component" value="Unassembled WGS sequence"/>
</dbReference>
<proteinExistence type="predicted"/>
<keyword evidence="5" id="KW-0732">Signal</keyword>
<evidence type="ECO:0000259" key="8">
    <source>
        <dbReference type="Pfam" id="PF03895"/>
    </source>
</evidence>
<dbReference type="SUPFAM" id="SSF54523">
    <property type="entry name" value="Pili subunits"/>
    <property type="match status" value="1"/>
</dbReference>
<dbReference type="Gene3D" id="3.30.1300.30">
    <property type="entry name" value="GSPII I/J protein-like"/>
    <property type="match status" value="1"/>
</dbReference>
<keyword evidence="6" id="KW-0472">Membrane</keyword>
<evidence type="ECO:0000256" key="4">
    <source>
        <dbReference type="ARBA" id="ARBA00022692"/>
    </source>
</evidence>
<dbReference type="GO" id="GO:0009279">
    <property type="term" value="C:cell outer membrane"/>
    <property type="evidence" value="ECO:0007669"/>
    <property type="project" value="UniProtKB-SubCell"/>
</dbReference>
<evidence type="ECO:0000256" key="3">
    <source>
        <dbReference type="ARBA" id="ARBA00022452"/>
    </source>
</evidence>